<dbReference type="Proteomes" id="UP001501598">
    <property type="component" value="Unassembled WGS sequence"/>
</dbReference>
<gene>
    <name evidence="1" type="ORF">GCM10023175_23930</name>
</gene>
<accession>A0ABP8RQ93</accession>
<dbReference type="EMBL" id="BAABGT010000029">
    <property type="protein sequence ID" value="GAA4544917.1"/>
    <property type="molecule type" value="Genomic_DNA"/>
</dbReference>
<sequence length="91" mass="9653">MGEDAEEHRQCDHGDGLIRAVAHRVRRVRRSRAPPPPMSARAAAGIGARGMVVFPLQVGADRSGVLDCYRDTGELGTSALTTALRAADMAV</sequence>
<evidence type="ECO:0000313" key="1">
    <source>
        <dbReference type="EMBL" id="GAA4544917.1"/>
    </source>
</evidence>
<dbReference type="RefSeq" id="WP_345416050.1">
    <property type="nucleotide sequence ID" value="NZ_BAABGT010000029.1"/>
</dbReference>
<organism evidence="1 2">
    <name type="scientific">Pseudonocardia xishanensis</name>
    <dbReference type="NCBI Taxonomy" id="630995"/>
    <lineage>
        <taxon>Bacteria</taxon>
        <taxon>Bacillati</taxon>
        <taxon>Actinomycetota</taxon>
        <taxon>Actinomycetes</taxon>
        <taxon>Pseudonocardiales</taxon>
        <taxon>Pseudonocardiaceae</taxon>
        <taxon>Pseudonocardia</taxon>
    </lineage>
</organism>
<reference evidence="2" key="1">
    <citation type="journal article" date="2019" name="Int. J. Syst. Evol. Microbiol.">
        <title>The Global Catalogue of Microorganisms (GCM) 10K type strain sequencing project: providing services to taxonomists for standard genome sequencing and annotation.</title>
        <authorList>
            <consortium name="The Broad Institute Genomics Platform"/>
            <consortium name="The Broad Institute Genome Sequencing Center for Infectious Disease"/>
            <person name="Wu L."/>
            <person name="Ma J."/>
        </authorList>
    </citation>
    <scope>NUCLEOTIDE SEQUENCE [LARGE SCALE GENOMIC DNA]</scope>
    <source>
        <strain evidence="2">JCM 17906</strain>
    </source>
</reference>
<proteinExistence type="predicted"/>
<comment type="caution">
    <text evidence="1">The sequence shown here is derived from an EMBL/GenBank/DDBJ whole genome shotgun (WGS) entry which is preliminary data.</text>
</comment>
<protein>
    <recommendedName>
        <fullName evidence="3">GAF domain-containing protein</fullName>
    </recommendedName>
</protein>
<keyword evidence="2" id="KW-1185">Reference proteome</keyword>
<evidence type="ECO:0000313" key="2">
    <source>
        <dbReference type="Proteomes" id="UP001501598"/>
    </source>
</evidence>
<evidence type="ECO:0008006" key="3">
    <source>
        <dbReference type="Google" id="ProtNLM"/>
    </source>
</evidence>
<name>A0ABP8RQ93_9PSEU</name>